<keyword evidence="6 8" id="KW-0810">Translation regulation</keyword>
<keyword evidence="7 8" id="KW-0694">RNA-binding</keyword>
<dbReference type="OrthoDB" id="10010129at2759"/>
<feature type="non-terminal residue" evidence="10">
    <location>
        <position position="191"/>
    </location>
</feature>
<dbReference type="InterPro" id="IPR038129">
    <property type="entry name" value="Nanos_sf"/>
</dbReference>
<reference evidence="10" key="1">
    <citation type="submission" date="2021-12" db="EMBL/GenBank/DDBJ databases">
        <authorList>
            <person name="Martin H S."/>
        </authorList>
    </citation>
    <scope>NUCLEOTIDE SEQUENCE</scope>
</reference>
<dbReference type="Gene3D" id="4.10.60.30">
    <property type="entry name" value="Nanos, RNA-binding domain"/>
    <property type="match status" value="1"/>
</dbReference>
<dbReference type="GO" id="GO:0003723">
    <property type="term" value="F:RNA binding"/>
    <property type="evidence" value="ECO:0007669"/>
    <property type="project" value="UniProtKB-UniRule"/>
</dbReference>
<evidence type="ECO:0000256" key="7">
    <source>
        <dbReference type="ARBA" id="ARBA00022884"/>
    </source>
</evidence>
<evidence type="ECO:0000313" key="10">
    <source>
        <dbReference type="EMBL" id="CAH0715656.1"/>
    </source>
</evidence>
<evidence type="ECO:0000256" key="6">
    <source>
        <dbReference type="ARBA" id="ARBA00022845"/>
    </source>
</evidence>
<sequence length="191" mass="21818">MDITAIYNNSFCERYTLDGIFSKLSYVSSLSKLAVLRENRNTNIQTDALLAVKLDPAVLEAQVTIDNNDYRNKPLKEVKEVQPRKKTKGTNLTADFENAMCLQRAALFSLSPQQYSLLMKYVETLRQQRMSLQKTMECGFCKNNGHPEVWYTTHALKDRKGRVKCPILRTLSCRRCGATGDQAHTIKYCPL</sequence>
<evidence type="ECO:0000256" key="5">
    <source>
        <dbReference type="ARBA" id="ARBA00022833"/>
    </source>
</evidence>
<dbReference type="PANTHER" id="PTHR12887">
    <property type="entry name" value="NANOS PROTEIN"/>
    <property type="match status" value="1"/>
</dbReference>
<proteinExistence type="inferred from homology"/>
<evidence type="ECO:0000256" key="4">
    <source>
        <dbReference type="ARBA" id="ARBA00022771"/>
    </source>
</evidence>
<keyword evidence="3" id="KW-0479">Metal-binding</keyword>
<organism evidence="10 11">
    <name type="scientific">Brenthis ino</name>
    <name type="common">lesser marbled fritillary</name>
    <dbReference type="NCBI Taxonomy" id="405034"/>
    <lineage>
        <taxon>Eukaryota</taxon>
        <taxon>Metazoa</taxon>
        <taxon>Ecdysozoa</taxon>
        <taxon>Arthropoda</taxon>
        <taxon>Hexapoda</taxon>
        <taxon>Insecta</taxon>
        <taxon>Pterygota</taxon>
        <taxon>Neoptera</taxon>
        <taxon>Endopterygota</taxon>
        <taxon>Lepidoptera</taxon>
        <taxon>Glossata</taxon>
        <taxon>Ditrysia</taxon>
        <taxon>Papilionoidea</taxon>
        <taxon>Nymphalidae</taxon>
        <taxon>Heliconiinae</taxon>
        <taxon>Argynnini</taxon>
        <taxon>Brenthis</taxon>
    </lineage>
</organism>
<keyword evidence="5" id="KW-0862">Zinc</keyword>
<accession>A0A8J9U884</accession>
<name>A0A8J9U884_9NEOP</name>
<protein>
    <recommendedName>
        <fullName evidence="9">Nanos-type domain-containing protein</fullName>
    </recommendedName>
</protein>
<keyword evidence="11" id="KW-1185">Reference proteome</keyword>
<evidence type="ECO:0000313" key="11">
    <source>
        <dbReference type="Proteomes" id="UP000838878"/>
    </source>
</evidence>
<evidence type="ECO:0000256" key="2">
    <source>
        <dbReference type="ARBA" id="ARBA00022490"/>
    </source>
</evidence>
<keyword evidence="2" id="KW-0963">Cytoplasm</keyword>
<comment type="subcellular location">
    <subcellularLocation>
        <location evidence="1">Cytoplasm</location>
    </subcellularLocation>
</comment>
<feature type="domain" description="Nanos-type" evidence="9">
    <location>
        <begin position="137"/>
        <end position="191"/>
    </location>
</feature>
<dbReference type="Pfam" id="PF05741">
    <property type="entry name" value="zf-nanos"/>
    <property type="match status" value="1"/>
</dbReference>
<evidence type="ECO:0000256" key="1">
    <source>
        <dbReference type="ARBA" id="ARBA00004496"/>
    </source>
</evidence>
<dbReference type="InterPro" id="IPR024161">
    <property type="entry name" value="Znf_nanos-typ"/>
</dbReference>
<keyword evidence="4 8" id="KW-0863">Zinc-finger</keyword>
<evidence type="ECO:0000256" key="8">
    <source>
        <dbReference type="PROSITE-ProRule" id="PRU00855"/>
    </source>
</evidence>
<dbReference type="GO" id="GO:0005737">
    <property type="term" value="C:cytoplasm"/>
    <property type="evidence" value="ECO:0007669"/>
    <property type="project" value="UniProtKB-SubCell"/>
</dbReference>
<dbReference type="GO" id="GO:0008270">
    <property type="term" value="F:zinc ion binding"/>
    <property type="evidence" value="ECO:0007669"/>
    <property type="project" value="UniProtKB-KW"/>
</dbReference>
<evidence type="ECO:0000259" key="9">
    <source>
        <dbReference type="PROSITE" id="PS51522"/>
    </source>
</evidence>
<dbReference type="EMBL" id="OV170230">
    <property type="protein sequence ID" value="CAH0715656.1"/>
    <property type="molecule type" value="Genomic_DNA"/>
</dbReference>
<dbReference type="Proteomes" id="UP000838878">
    <property type="component" value="Chromosome 10"/>
</dbReference>
<dbReference type="PROSITE" id="PS51522">
    <property type="entry name" value="ZF_NANOS"/>
    <property type="match status" value="1"/>
</dbReference>
<comment type="similarity">
    <text evidence="8">Belongs to the nanos family.</text>
</comment>
<dbReference type="InterPro" id="IPR008705">
    <property type="entry name" value="Nanos/Xcar2"/>
</dbReference>
<gene>
    <name evidence="10" type="ORF">BINO364_LOCUS2551</name>
</gene>
<dbReference type="AlphaFoldDB" id="A0A8J9U884"/>
<evidence type="ECO:0000256" key="3">
    <source>
        <dbReference type="ARBA" id="ARBA00022723"/>
    </source>
</evidence>
<dbReference type="GO" id="GO:0006417">
    <property type="term" value="P:regulation of translation"/>
    <property type="evidence" value="ECO:0007669"/>
    <property type="project" value="UniProtKB-UniRule"/>
</dbReference>